<sequence length="668" mass="77065">MLSPFKAHCIKCNISFTAELTVIKNHAKGKKHLSITSASVLSSKNIIKHYTSTQSHEDTLLIDKVKIAEIKLSGFFAEHNIAFNVMDHMVELLKNIFPDSKICDKIKLKRTKVSNIIKNVIAPSSKTDLADILKITKFSIMIDESTDVACESTMCIIVRYYSDENKSIVSRFWSLVQVYDKNNFDQVYEGATGKNLFKACINSKTEYNIPLENLIGFGSDGCNSMFGEKNSVTSRLKQQFPGIFLMKCICHSLHLVCSEACKMLPKRCEELARNIYSFFSYSSKRQSQFYQFQNFLLVKDHKMLHPSATRWLSLTSVVVRVVEQWDALRLYFNEKWLKEKLIGTQIIYAQLNDPFTKAFFYFLEWVLPKFVLLNKYFQTEKVVLDQLHEKMTQIYKDILLCFLKRDYVMRTPLAEIDPKDDTNLLNDKNLYLGVKISNYVSKKEIIQRPDLLIDFYSKCKNFLQIGCIQLKKRYDFSDPILPLLKCLNPKEALSNIARDSIPSILNLILKLPRIVDPKNENEIQVLDNQWRSLPLESFPSVITDEKDTDAFWAKLYTYKHDSCEIVPFKELAKFSLSVLSLPHSNADCERMFSKINRTKTTSRNRMITSTVSATLMACELLSNSNPNDGKKGTCITFEPTKKMFKLMNSDNLYQNDNETDTLSSLFHS</sequence>
<feature type="domain" description="HAT C-terminal dimerisation" evidence="1">
    <location>
        <begin position="568"/>
        <end position="615"/>
    </location>
</feature>
<dbReference type="InterPro" id="IPR012337">
    <property type="entry name" value="RNaseH-like_sf"/>
</dbReference>
<evidence type="ECO:0000313" key="2">
    <source>
        <dbReference type="EMBL" id="MBY26081.1"/>
    </source>
</evidence>
<evidence type="ECO:0000259" key="1">
    <source>
        <dbReference type="Pfam" id="PF05699"/>
    </source>
</evidence>
<organism evidence="2">
    <name type="scientific">Schizaphis graminum</name>
    <name type="common">Green bug aphid</name>
    <dbReference type="NCBI Taxonomy" id="13262"/>
    <lineage>
        <taxon>Eukaryota</taxon>
        <taxon>Metazoa</taxon>
        <taxon>Ecdysozoa</taxon>
        <taxon>Arthropoda</taxon>
        <taxon>Hexapoda</taxon>
        <taxon>Insecta</taxon>
        <taxon>Pterygota</taxon>
        <taxon>Neoptera</taxon>
        <taxon>Paraneoptera</taxon>
        <taxon>Hemiptera</taxon>
        <taxon>Sternorrhyncha</taxon>
        <taxon>Aphidomorpha</taxon>
        <taxon>Aphidoidea</taxon>
        <taxon>Aphididae</taxon>
        <taxon>Aphidini</taxon>
        <taxon>Schizaphis</taxon>
    </lineage>
</organism>
<dbReference type="Pfam" id="PF05699">
    <property type="entry name" value="Dimer_Tnp_hAT"/>
    <property type="match status" value="1"/>
</dbReference>
<gene>
    <name evidence="2" type="primary">ZNF862_7</name>
    <name evidence="2" type="ORF">g.4223</name>
</gene>
<reference evidence="2" key="1">
    <citation type="submission" date="2018-04" db="EMBL/GenBank/DDBJ databases">
        <title>Transcriptome of Schizaphis graminum biotype I.</title>
        <authorList>
            <person name="Scully E.D."/>
            <person name="Geib S.M."/>
            <person name="Palmer N.A."/>
            <person name="Koch K."/>
            <person name="Bradshaw J."/>
            <person name="Heng-Moss T."/>
            <person name="Sarath G."/>
        </authorList>
    </citation>
    <scope>NUCLEOTIDE SEQUENCE</scope>
</reference>
<accession>A0A2S2P9E5</accession>
<dbReference type="GO" id="GO:0046983">
    <property type="term" value="F:protein dimerization activity"/>
    <property type="evidence" value="ECO:0007669"/>
    <property type="project" value="InterPro"/>
</dbReference>
<dbReference type="SUPFAM" id="SSF53098">
    <property type="entry name" value="Ribonuclease H-like"/>
    <property type="match status" value="1"/>
</dbReference>
<dbReference type="PANTHER" id="PTHR37162">
    <property type="entry name" value="HAT FAMILY DIMERISATION DOMAINCONTAINING PROTEIN-RELATED"/>
    <property type="match status" value="1"/>
</dbReference>
<dbReference type="AlphaFoldDB" id="A0A2S2P9E5"/>
<dbReference type="EMBL" id="GGMR01013462">
    <property type="protein sequence ID" value="MBY26081.1"/>
    <property type="molecule type" value="Transcribed_RNA"/>
</dbReference>
<dbReference type="PANTHER" id="PTHR37162:SF1">
    <property type="entry name" value="BED-TYPE DOMAIN-CONTAINING PROTEIN"/>
    <property type="match status" value="1"/>
</dbReference>
<name>A0A2S2P9E5_SCHGA</name>
<proteinExistence type="predicted"/>
<protein>
    <submittedName>
        <fullName evidence="2">Zinc finger protein</fullName>
    </submittedName>
</protein>
<dbReference type="InterPro" id="IPR008906">
    <property type="entry name" value="HATC_C_dom"/>
</dbReference>